<accession>C4J4F4</accession>
<reference evidence="2" key="2">
    <citation type="submission" date="2012-06" db="EMBL/GenBank/DDBJ databases">
        <authorList>
            <person name="Yu Y."/>
            <person name="Currie J."/>
            <person name="Lomeli R."/>
            <person name="Angelova A."/>
            <person name="Collura K."/>
            <person name="Wissotski M."/>
            <person name="Campos D."/>
            <person name="Kudrna D."/>
            <person name="Golser W."/>
            <person name="Ashely E."/>
            <person name="Descour A."/>
            <person name="Fernandes J."/>
            <person name="Soderlund C."/>
            <person name="Walbot V."/>
        </authorList>
    </citation>
    <scope>NUCLEOTIDE SEQUENCE</scope>
    <source>
        <strain evidence="2">B73</strain>
    </source>
</reference>
<dbReference type="EMBL" id="BT085701">
    <property type="protein sequence ID" value="ACR36054.1"/>
    <property type="molecule type" value="mRNA"/>
</dbReference>
<protein>
    <submittedName>
        <fullName evidence="2">Uncharacterized protein</fullName>
    </submittedName>
</protein>
<evidence type="ECO:0000256" key="1">
    <source>
        <dbReference type="SAM" id="MobiDB-lite"/>
    </source>
</evidence>
<feature type="region of interest" description="Disordered" evidence="1">
    <location>
        <begin position="1"/>
        <end position="39"/>
    </location>
</feature>
<dbReference type="AlphaFoldDB" id="C4J4F4"/>
<organism evidence="2">
    <name type="scientific">Zea mays</name>
    <name type="common">Maize</name>
    <dbReference type="NCBI Taxonomy" id="4577"/>
    <lineage>
        <taxon>Eukaryota</taxon>
        <taxon>Viridiplantae</taxon>
        <taxon>Streptophyta</taxon>
        <taxon>Embryophyta</taxon>
        <taxon>Tracheophyta</taxon>
        <taxon>Spermatophyta</taxon>
        <taxon>Magnoliopsida</taxon>
        <taxon>Liliopsida</taxon>
        <taxon>Poales</taxon>
        <taxon>Poaceae</taxon>
        <taxon>PACMAD clade</taxon>
        <taxon>Panicoideae</taxon>
        <taxon>Andropogonodae</taxon>
        <taxon>Andropogoneae</taxon>
        <taxon>Tripsacinae</taxon>
        <taxon>Zea</taxon>
    </lineage>
</organism>
<reference evidence="2" key="1">
    <citation type="journal article" date="2009" name="PLoS Genet.">
        <title>Sequencing, mapping, and analysis of 27,455 maize full-length cDNAs.</title>
        <authorList>
            <person name="Soderlund C."/>
            <person name="Descour A."/>
            <person name="Kudrna D."/>
            <person name="Bomhoff M."/>
            <person name="Boyd L."/>
            <person name="Currie J."/>
            <person name="Angelova A."/>
            <person name="Collura K."/>
            <person name="Wissotski M."/>
            <person name="Ashley E."/>
            <person name="Morrow D."/>
            <person name="Fernandes J."/>
            <person name="Walbot V."/>
            <person name="Yu Y."/>
        </authorList>
    </citation>
    <scope>NUCLEOTIDE SEQUENCE</scope>
    <source>
        <strain evidence="2">B73</strain>
    </source>
</reference>
<evidence type="ECO:0000313" key="2">
    <source>
        <dbReference type="EMBL" id="ACR36054.1"/>
    </source>
</evidence>
<proteinExistence type="evidence at transcript level"/>
<name>C4J4F4_MAIZE</name>
<feature type="compositionally biased region" description="Polar residues" evidence="1">
    <location>
        <begin position="1"/>
        <end position="26"/>
    </location>
</feature>
<sequence length="67" mass="7526">MSFLQSRMTRTTSWFMSRRQPVTSRSESSDIDRTSTPTASVEMARLVRRCSVVSNVRSSGSDRHAAS</sequence>